<protein>
    <submittedName>
        <fullName evidence="1">Uncharacterized protein</fullName>
    </submittedName>
</protein>
<name>A0ACC2QW63_9NEOP</name>
<dbReference type="Proteomes" id="UP001231649">
    <property type="component" value="Chromosome 7"/>
</dbReference>
<dbReference type="EMBL" id="CM056783">
    <property type="protein sequence ID" value="KAJ8727117.1"/>
    <property type="molecule type" value="Genomic_DNA"/>
</dbReference>
<evidence type="ECO:0000313" key="1">
    <source>
        <dbReference type="EMBL" id="KAJ8727117.1"/>
    </source>
</evidence>
<gene>
    <name evidence="1" type="ORF">PYW08_015514</name>
</gene>
<organism evidence="1 2">
    <name type="scientific">Mythimna loreyi</name>
    <dbReference type="NCBI Taxonomy" id="667449"/>
    <lineage>
        <taxon>Eukaryota</taxon>
        <taxon>Metazoa</taxon>
        <taxon>Ecdysozoa</taxon>
        <taxon>Arthropoda</taxon>
        <taxon>Hexapoda</taxon>
        <taxon>Insecta</taxon>
        <taxon>Pterygota</taxon>
        <taxon>Neoptera</taxon>
        <taxon>Endopterygota</taxon>
        <taxon>Lepidoptera</taxon>
        <taxon>Glossata</taxon>
        <taxon>Ditrysia</taxon>
        <taxon>Noctuoidea</taxon>
        <taxon>Noctuidae</taxon>
        <taxon>Noctuinae</taxon>
        <taxon>Hadenini</taxon>
        <taxon>Mythimna</taxon>
    </lineage>
</organism>
<comment type="caution">
    <text evidence="1">The sequence shown here is derived from an EMBL/GenBank/DDBJ whole genome shotgun (WGS) entry which is preliminary data.</text>
</comment>
<sequence length="194" mass="21286">MEKKYVYVIILFFGFCHGRSKDTGCTTQGKFLNDESADCRGYTMCLLSGLTNFTQYKFMCPIGFVYNHLEEKCTKATNYKCIPNFKCTSVGNFAVPKITDCSSYIACIEGLGKISTARLVGCPSNTFFNSTAGICVNDTVFSCKTFKLNQDVIAIDPPTGGVDVPDETTSSRGAATYISLAMVYFIILLLSVLK</sequence>
<reference evidence="1" key="1">
    <citation type="submission" date="2023-03" db="EMBL/GenBank/DDBJ databases">
        <title>Chromosome-level genomes of two armyworms, Mythimna separata and Mythimna loreyi, provide insights into the biosynthesis and reception of sex pheromones.</title>
        <authorList>
            <person name="Zhao H."/>
        </authorList>
    </citation>
    <scope>NUCLEOTIDE SEQUENCE</scope>
    <source>
        <strain evidence="1">BeijingLab</strain>
    </source>
</reference>
<proteinExistence type="predicted"/>
<keyword evidence="2" id="KW-1185">Reference proteome</keyword>
<accession>A0ACC2QW63</accession>
<evidence type="ECO:0000313" key="2">
    <source>
        <dbReference type="Proteomes" id="UP001231649"/>
    </source>
</evidence>